<dbReference type="GO" id="GO:0004930">
    <property type="term" value="F:G protein-coupled receptor activity"/>
    <property type="evidence" value="ECO:0007669"/>
    <property type="project" value="UniProtKB-KW"/>
</dbReference>
<evidence type="ECO:0000256" key="3">
    <source>
        <dbReference type="ARBA" id="ARBA00022606"/>
    </source>
</evidence>
<dbReference type="PANTHER" id="PTHR26452">
    <property type="entry name" value="OLFACTORY RECEPTOR"/>
    <property type="match status" value="1"/>
</dbReference>
<dbReference type="SUPFAM" id="SSF81321">
    <property type="entry name" value="Family A G protein-coupled receptor-like"/>
    <property type="match status" value="1"/>
</dbReference>
<evidence type="ECO:0000313" key="9">
    <source>
        <dbReference type="Proteomes" id="UP001488838"/>
    </source>
</evidence>
<dbReference type="GO" id="GO:0007608">
    <property type="term" value="P:sensory perception of smell"/>
    <property type="evidence" value="ECO:0007669"/>
    <property type="project" value="UniProtKB-KW"/>
</dbReference>
<feature type="transmembrane region" description="Helical" evidence="7">
    <location>
        <begin position="223"/>
        <end position="246"/>
    </location>
</feature>
<sequence length="701" mass="77504">MSGNDKVAILTAVVQEGEYPNRLDPKNPVYAEETSPSDIVNGFSERLGPATFRKSGDIQRIWLDPVLVQSQSNCPWDGYISLFSGKVQEGEHPNRLDPKNPVYAEETSPSVIVNGFSERLQASHIQKIRPHSENLVGSHARSVTVHLALVQEGEYPNRLDPQNPVCAEETSPSVIVNGFSERLRASHIQRIRPHSENLIGSHVFSSSSTALKMQCDIFAENKAIFFVGCAAQMWFFGLFVTTNYFILSVMVYDRYTAIWAFAGVMSNAAVSSKSSQGFLPCEKFKFLPPPSRSKKIKNRVMDIEHFEENGNKVQEGEHPNRLDPKNPVYAEETSPSVIVNGFSERLQASHIQKIRPHSENLVGSHARSVMVHLALQESKKYKTLDMQDLPLHVFGHVTVGVDVGVGQLIVMVSPLPPPPQTHHQGTGSHNPSLQQGQFYCAAQAKCKVLFPDAAADKGEGSANSPVAGGRVAIDMNTGHSCSRSMDPDMSPGSSPVSAIMGDLDWIDLVSPRVALNSQRSICLCLRSPGIRREDTLYSGREGTAVVGMHDKNEKLIGHEPRKALTWITGMRMIEASKKEHLRFCNKLKGSANMSQVQEGEYPNRLDPQNAVYAEETSPSVIVNGFSERLRGQPHSENPAKFRESVGNIKYFIFNELFQAYRNTENLRKILASPVKPPSLPDLSGAGDYNLIIIDLMATLHF</sequence>
<keyword evidence="3" id="KW-0716">Sensory transduction</keyword>
<comment type="subcellular location">
    <subcellularLocation>
        <location evidence="1">Cell membrane</location>
        <topology evidence="1">Multi-pass membrane protein</topology>
    </subcellularLocation>
</comment>
<gene>
    <name evidence="8" type="ORF">U0070_024000</name>
</gene>
<keyword evidence="6" id="KW-0675">Receptor</keyword>
<keyword evidence="9" id="KW-1185">Reference proteome</keyword>
<dbReference type="AlphaFoldDB" id="A0AAW0I552"/>
<evidence type="ECO:0000256" key="6">
    <source>
        <dbReference type="ARBA" id="ARBA00023170"/>
    </source>
</evidence>
<dbReference type="InterPro" id="IPR050516">
    <property type="entry name" value="Olfactory_GPCR"/>
</dbReference>
<protein>
    <submittedName>
        <fullName evidence="8">Uncharacterized protein</fullName>
    </submittedName>
</protein>
<keyword evidence="2" id="KW-1003">Cell membrane</keyword>
<keyword evidence="5" id="KW-0807">Transducer</keyword>
<evidence type="ECO:0000256" key="5">
    <source>
        <dbReference type="ARBA" id="ARBA00023040"/>
    </source>
</evidence>
<evidence type="ECO:0000256" key="7">
    <source>
        <dbReference type="SAM" id="Phobius"/>
    </source>
</evidence>
<reference evidence="8 9" key="1">
    <citation type="journal article" date="2023" name="bioRxiv">
        <title>Conserved and derived expression patterns and positive selection on dental genes reveal complex evolutionary context of ever-growing rodent molars.</title>
        <authorList>
            <person name="Calamari Z.T."/>
            <person name="Song A."/>
            <person name="Cohen E."/>
            <person name="Akter M."/>
            <person name="Roy R.D."/>
            <person name="Hallikas O."/>
            <person name="Christensen M.M."/>
            <person name="Li P."/>
            <person name="Marangoni P."/>
            <person name="Jernvall J."/>
            <person name="Klein O.D."/>
        </authorList>
    </citation>
    <scope>NUCLEOTIDE SEQUENCE [LARGE SCALE GENOMIC DNA]</scope>
    <source>
        <strain evidence="8">V071</strain>
    </source>
</reference>
<accession>A0AAW0I552</accession>
<dbReference type="Proteomes" id="UP001488838">
    <property type="component" value="Unassembled WGS sequence"/>
</dbReference>
<keyword evidence="7" id="KW-0472">Membrane</keyword>
<dbReference type="GO" id="GO:0005886">
    <property type="term" value="C:plasma membrane"/>
    <property type="evidence" value="ECO:0007669"/>
    <property type="project" value="UniProtKB-SubCell"/>
</dbReference>
<evidence type="ECO:0000256" key="2">
    <source>
        <dbReference type="ARBA" id="ARBA00022475"/>
    </source>
</evidence>
<keyword evidence="4" id="KW-0552">Olfaction</keyword>
<comment type="caution">
    <text evidence="8">The sequence shown here is derived from an EMBL/GenBank/DDBJ whole genome shotgun (WGS) entry which is preliminary data.</text>
</comment>
<evidence type="ECO:0000313" key="8">
    <source>
        <dbReference type="EMBL" id="KAK7809522.1"/>
    </source>
</evidence>
<name>A0AAW0I552_MYOGA</name>
<dbReference type="EMBL" id="JBBHLL010000215">
    <property type="protein sequence ID" value="KAK7809522.1"/>
    <property type="molecule type" value="Genomic_DNA"/>
</dbReference>
<keyword evidence="7" id="KW-0812">Transmembrane</keyword>
<keyword evidence="5" id="KW-0297">G-protein coupled receptor</keyword>
<evidence type="ECO:0000256" key="4">
    <source>
        <dbReference type="ARBA" id="ARBA00022725"/>
    </source>
</evidence>
<proteinExistence type="predicted"/>
<keyword evidence="7" id="KW-1133">Transmembrane helix</keyword>
<evidence type="ECO:0000256" key="1">
    <source>
        <dbReference type="ARBA" id="ARBA00004651"/>
    </source>
</evidence>
<organism evidence="8 9">
    <name type="scientific">Myodes glareolus</name>
    <name type="common">Bank vole</name>
    <name type="synonym">Clethrionomys glareolus</name>
    <dbReference type="NCBI Taxonomy" id="447135"/>
    <lineage>
        <taxon>Eukaryota</taxon>
        <taxon>Metazoa</taxon>
        <taxon>Chordata</taxon>
        <taxon>Craniata</taxon>
        <taxon>Vertebrata</taxon>
        <taxon>Euteleostomi</taxon>
        <taxon>Mammalia</taxon>
        <taxon>Eutheria</taxon>
        <taxon>Euarchontoglires</taxon>
        <taxon>Glires</taxon>
        <taxon>Rodentia</taxon>
        <taxon>Myomorpha</taxon>
        <taxon>Muroidea</taxon>
        <taxon>Cricetidae</taxon>
        <taxon>Arvicolinae</taxon>
        <taxon>Myodes</taxon>
    </lineage>
</organism>